<comment type="caution">
    <text evidence="1">The sequence shown here is derived from an EMBL/GenBank/DDBJ whole genome shotgun (WGS) entry which is preliminary data.</text>
</comment>
<evidence type="ECO:0000313" key="1">
    <source>
        <dbReference type="EMBL" id="MBZ5751969.1"/>
    </source>
</evidence>
<proteinExistence type="predicted"/>
<organism evidence="1 2">
    <name type="scientific">Metabacillus rhizolycopersici</name>
    <dbReference type="NCBI Taxonomy" id="2875709"/>
    <lineage>
        <taxon>Bacteria</taxon>
        <taxon>Bacillati</taxon>
        <taxon>Bacillota</taxon>
        <taxon>Bacilli</taxon>
        <taxon>Bacillales</taxon>
        <taxon>Bacillaceae</taxon>
        <taxon>Metabacillus</taxon>
    </lineage>
</organism>
<sequence length="494" mass="57177">MYGEDILNNHYTLRYSLTKEFFETFSSLKYFNIELPLVIIRYFHAYIQEHVNENINNEQYVTSMKKKHSLITMKDAQHTLSRNPRLEQNLSADPIRKMILMPGIMAPFALKQLARHEVMFMVTNDNDLRTLENVELPKQMQIFQYRQNFINEKVSAIAFKDIESTAIKILNNIKIHPLFKSQEFTTWLFKHLRIAIRIINVLKTLINNYPIKVIVDHVEIVNPGTTLSLLAKQYNLPFFNIPRVLISDRSLIPTRASHHCAWGENYKIWLQKRGIPASKIYETGNINFEYKKYFSPMPKLDFLKSLSIPSHHKIITFTTQPFIESTNLTIIDWIKEAIGPNDPLTLIIRPHPHDKYDYNSLFVNQKNIIVSQIEYNLYDILHNTDIVMTVSSSTSIEAALLGKGIIVLQPPIPYHYEIQNNNFHSHLVRAGAGPVIYDQNGLSATLSKLSKDPEFINIVLSQTQKFLKNTINSPGRPSVLTRRTIVSALMEVSK</sequence>
<keyword evidence="2" id="KW-1185">Reference proteome</keyword>
<name>A0ABS7UUR9_9BACI</name>
<accession>A0ABS7UUR9</accession>
<dbReference type="EMBL" id="JAIQUM010000043">
    <property type="protein sequence ID" value="MBZ5751969.1"/>
    <property type="molecule type" value="Genomic_DNA"/>
</dbReference>
<reference evidence="1" key="1">
    <citation type="submission" date="2024-05" db="EMBL/GenBank/DDBJ databases">
        <title>Metabacillus sp. nov., isolated from the rhizosphere soil of tomato plants.</title>
        <authorList>
            <person name="Ma R."/>
        </authorList>
    </citation>
    <scope>NUCLEOTIDE SEQUENCE</scope>
    <source>
        <strain evidence="1">DBTR6</strain>
    </source>
</reference>
<dbReference type="Gene3D" id="3.40.50.12580">
    <property type="match status" value="1"/>
</dbReference>
<dbReference type="InterPro" id="IPR043148">
    <property type="entry name" value="TagF_C"/>
</dbReference>
<dbReference type="Proteomes" id="UP001165287">
    <property type="component" value="Unassembled WGS sequence"/>
</dbReference>
<dbReference type="SUPFAM" id="SSF53756">
    <property type="entry name" value="UDP-Glycosyltransferase/glycogen phosphorylase"/>
    <property type="match status" value="1"/>
</dbReference>
<gene>
    <name evidence="1" type="ORF">K9V48_17360</name>
</gene>
<dbReference type="RefSeq" id="WP_224140304.1">
    <property type="nucleotide sequence ID" value="NZ_JAIQUM010000043.1"/>
</dbReference>
<evidence type="ECO:0008006" key="3">
    <source>
        <dbReference type="Google" id="ProtNLM"/>
    </source>
</evidence>
<protein>
    <recommendedName>
        <fullName evidence="3">UDP-N-acetylglucosamine 2-epimerase domain-containing protein</fullName>
    </recommendedName>
</protein>
<evidence type="ECO:0000313" key="2">
    <source>
        <dbReference type="Proteomes" id="UP001165287"/>
    </source>
</evidence>